<proteinExistence type="predicted"/>
<sequence>MLWGYVVDTVRSYLRVNLSADKLSELAVITSDDALSNTPQGASTQRSSTASFSAASQLSTAAVAAAAAAQLLCQQKDDVGFSTGSLSNSGLLFPLGGGVGGQALTEAQRQFGGQGLS</sequence>
<dbReference type="AlphaFoldDB" id="A0A3P7P379"/>
<feature type="non-terminal residue" evidence="1">
    <location>
        <position position="117"/>
    </location>
</feature>
<gene>
    <name evidence="1" type="ORF">DILT_LOCUS19804</name>
</gene>
<accession>A0A3P7P379</accession>
<dbReference type="Proteomes" id="UP000281553">
    <property type="component" value="Unassembled WGS sequence"/>
</dbReference>
<name>A0A3P7P379_DIBLA</name>
<evidence type="ECO:0000313" key="1">
    <source>
        <dbReference type="EMBL" id="VDN49525.1"/>
    </source>
</evidence>
<keyword evidence="2" id="KW-1185">Reference proteome</keyword>
<reference evidence="1 2" key="1">
    <citation type="submission" date="2018-11" db="EMBL/GenBank/DDBJ databases">
        <authorList>
            <consortium name="Pathogen Informatics"/>
        </authorList>
    </citation>
    <scope>NUCLEOTIDE SEQUENCE [LARGE SCALE GENOMIC DNA]</scope>
</reference>
<protein>
    <submittedName>
        <fullName evidence="1">Uncharacterized protein</fullName>
    </submittedName>
</protein>
<dbReference type="EMBL" id="UYRU01121901">
    <property type="protein sequence ID" value="VDN49525.1"/>
    <property type="molecule type" value="Genomic_DNA"/>
</dbReference>
<organism evidence="1 2">
    <name type="scientific">Dibothriocephalus latus</name>
    <name type="common">Fish tapeworm</name>
    <name type="synonym">Diphyllobothrium latum</name>
    <dbReference type="NCBI Taxonomy" id="60516"/>
    <lineage>
        <taxon>Eukaryota</taxon>
        <taxon>Metazoa</taxon>
        <taxon>Spiralia</taxon>
        <taxon>Lophotrochozoa</taxon>
        <taxon>Platyhelminthes</taxon>
        <taxon>Cestoda</taxon>
        <taxon>Eucestoda</taxon>
        <taxon>Diphyllobothriidea</taxon>
        <taxon>Diphyllobothriidae</taxon>
        <taxon>Dibothriocephalus</taxon>
    </lineage>
</organism>
<evidence type="ECO:0000313" key="2">
    <source>
        <dbReference type="Proteomes" id="UP000281553"/>
    </source>
</evidence>